<accession>A0ABQ7WXH5</accession>
<evidence type="ECO:0000256" key="7">
    <source>
        <dbReference type="ARBA" id="ARBA00023136"/>
    </source>
</evidence>
<dbReference type="InterPro" id="IPR013210">
    <property type="entry name" value="LRR_N_plant-typ"/>
</dbReference>
<dbReference type="Pfam" id="PF00560">
    <property type="entry name" value="LRR_1"/>
    <property type="match status" value="4"/>
</dbReference>
<dbReference type="InterPro" id="IPR032675">
    <property type="entry name" value="LRR_dom_sf"/>
</dbReference>
<gene>
    <name evidence="10" type="ORF">KY290_004292</name>
</gene>
<evidence type="ECO:0000256" key="2">
    <source>
        <dbReference type="ARBA" id="ARBA00006824"/>
    </source>
</evidence>
<dbReference type="Proteomes" id="UP000826656">
    <property type="component" value="Unassembled WGS sequence"/>
</dbReference>
<feature type="region of interest" description="Disordered" evidence="8">
    <location>
        <begin position="488"/>
        <end position="511"/>
    </location>
</feature>
<evidence type="ECO:0000256" key="6">
    <source>
        <dbReference type="ARBA" id="ARBA00022989"/>
    </source>
</evidence>
<keyword evidence="3" id="KW-0433">Leucine-rich repeat</keyword>
<dbReference type="Pfam" id="PF08263">
    <property type="entry name" value="LRRNT_2"/>
    <property type="match status" value="1"/>
</dbReference>
<feature type="region of interest" description="Disordered" evidence="8">
    <location>
        <begin position="14"/>
        <end position="68"/>
    </location>
</feature>
<keyword evidence="11" id="KW-1185">Reference proteome</keyword>
<evidence type="ECO:0000256" key="1">
    <source>
        <dbReference type="ARBA" id="ARBA00004141"/>
    </source>
</evidence>
<evidence type="ECO:0000256" key="5">
    <source>
        <dbReference type="ARBA" id="ARBA00022737"/>
    </source>
</evidence>
<dbReference type="InterPro" id="IPR001611">
    <property type="entry name" value="Leu-rich_rpt"/>
</dbReference>
<keyword evidence="7" id="KW-0472">Membrane</keyword>
<comment type="subcellular location">
    <subcellularLocation>
        <location evidence="1">Membrane</location>
        <topology evidence="1">Multi-pass membrane protein</topology>
    </subcellularLocation>
</comment>
<keyword evidence="4" id="KW-0812">Transmembrane</keyword>
<dbReference type="PANTHER" id="PTHR36325">
    <property type="entry name" value="MYOSIN-2 HEAVY CHAIN-LIKE PROTEIN"/>
    <property type="match status" value="1"/>
</dbReference>
<feature type="compositionally biased region" description="Basic and acidic residues" evidence="8">
    <location>
        <begin position="488"/>
        <end position="508"/>
    </location>
</feature>
<feature type="compositionally biased region" description="Basic and acidic residues" evidence="8">
    <location>
        <begin position="713"/>
        <end position="728"/>
    </location>
</feature>
<name>A0ABQ7WXH5_SOLTU</name>
<dbReference type="PANTHER" id="PTHR36325:SF1">
    <property type="entry name" value="MYOSIN-2 HEAVY CHAIN-LIKE PROTEIN"/>
    <property type="match status" value="1"/>
</dbReference>
<keyword evidence="6" id="KW-1133">Transmembrane helix</keyword>
<reference evidence="10 11" key="1">
    <citation type="journal article" date="2021" name="bioRxiv">
        <title>Chromosome-scale and haplotype-resolved genome assembly of a tetraploid potato cultivar.</title>
        <authorList>
            <person name="Sun H."/>
            <person name="Jiao W.-B."/>
            <person name="Krause K."/>
            <person name="Campoy J.A."/>
            <person name="Goel M."/>
            <person name="Folz-Donahue K."/>
            <person name="Kukat C."/>
            <person name="Huettel B."/>
            <person name="Schneeberger K."/>
        </authorList>
    </citation>
    <scope>NUCLEOTIDE SEQUENCE [LARGE SCALE GENOMIC DNA]</scope>
    <source>
        <strain evidence="10">SolTubOtavaFocal</strain>
        <tissue evidence="10">Leaves</tissue>
    </source>
</reference>
<evidence type="ECO:0000259" key="9">
    <source>
        <dbReference type="Pfam" id="PF08263"/>
    </source>
</evidence>
<dbReference type="InterPro" id="IPR007248">
    <property type="entry name" value="Mpv17_PMP22"/>
</dbReference>
<evidence type="ECO:0000256" key="8">
    <source>
        <dbReference type="SAM" id="MobiDB-lite"/>
    </source>
</evidence>
<feature type="compositionally biased region" description="Polar residues" evidence="8">
    <location>
        <begin position="41"/>
        <end position="56"/>
    </location>
</feature>
<dbReference type="SUPFAM" id="SSF52058">
    <property type="entry name" value="L domain-like"/>
    <property type="match status" value="1"/>
</dbReference>
<keyword evidence="5" id="KW-0677">Repeat</keyword>
<comment type="caution">
    <text evidence="10">The sequence shown here is derived from an EMBL/GenBank/DDBJ whole genome shotgun (WGS) entry which is preliminary data.</text>
</comment>
<organism evidence="10 11">
    <name type="scientific">Solanum tuberosum</name>
    <name type="common">Potato</name>
    <dbReference type="NCBI Taxonomy" id="4113"/>
    <lineage>
        <taxon>Eukaryota</taxon>
        <taxon>Viridiplantae</taxon>
        <taxon>Streptophyta</taxon>
        <taxon>Embryophyta</taxon>
        <taxon>Tracheophyta</taxon>
        <taxon>Spermatophyta</taxon>
        <taxon>Magnoliopsida</taxon>
        <taxon>eudicotyledons</taxon>
        <taxon>Gunneridae</taxon>
        <taxon>Pentapetalae</taxon>
        <taxon>asterids</taxon>
        <taxon>lamiids</taxon>
        <taxon>Solanales</taxon>
        <taxon>Solanaceae</taxon>
        <taxon>Solanoideae</taxon>
        <taxon>Solaneae</taxon>
        <taxon>Solanum</taxon>
    </lineage>
</organism>
<evidence type="ECO:0000313" key="11">
    <source>
        <dbReference type="Proteomes" id="UP000826656"/>
    </source>
</evidence>
<sequence length="1273" mass="142762">MDLGCFDMGCIEKKPANDNFSNSENSPTAASRVGKTKATKESGQSSLVSLNKSGSQIRKPPHRKTSPLNWFPRKKVDSYLKRKIKMLQEVDGMNSTLDETLGDANPHYCRVLREKIAVREAAQRAVEARKAALVEASWCRILQASRIDCKEAEQLLIKAEKYSADAFEAATAIGVILYDIPDCSQKHYKIEKSPAKRGGPTTHTVRTSFETAFEVDKQVASAVKAALLKLANCPSMNKDEVKDLLHRISQNPETDDKHQEMSEFSSESESDTASEATELEKEKERKYKKKQAYEKFNMPNLVEMMLERLRCLQEDELASLATIVATCGLNAALAEAENSKVHVSGSAADDRSELSVGDGTVKGAEELPSLDKFLVKRLTRLEREVLEAKNARSETGERSEQSQNEFYHKVIHSRYHTNSSHDLASILKKPSFSKFEKEIEEAKNNSETLVRTKCKASDNSSEVPSLDKFLVKRLTRFEREVLEAKNARSEAGEKCEKTRDKSSDKVVHADYPTDTGNDLASILKKPSSKFEKEIEEAKNNSETLLKNKYKASNSNVHSFEVPDLGSVLVKHSSKLEKDIEEAKRKNEKLSEIEGKNSNRLGTVAIGRRKKHEMDVPSLEDYLVKHMTKLEKEIQEAKNRENTADPNANVSETTSLVGKENVDHNVNSCNGEQPSKPADTLSFEVENKEAVDSLDKILVKPVHRLQRLKMQESSTRRDYRAQRTQRKIEANSASDSEGLDKILVKHVSKLEKERMSFHSKEDNLLNVKKRDTIGKQLQNNEGSLDQILVKHKSRLEREKMAAIQPEDDDDQVRHSITRKAIRERELQEAWGGLSLGNSMRPRTALHSLRTKLSDPKNVLQSWDPTLVNPCTWFHVTCDSDNNVIRLDLGNSNISGTLGPELGELKNLQYLELYSNNIEGEIPKEFGDLENLISMDLYGNRFEGNIPKSFAKLKSLRFLRLNDNKLTGSIPRELTTLPNLKVFDVSNNNLCGTIPADGPFGSFPMEGFAHNRLNGPELKGLVPYDFGCKEVEHVKLNLKNGGHPKNIQNLEDSQSKLEGGPGHVLKGEWKKTKEFELSNPSFLAFFSGVSSSASKFGLVGWYLEKLNSRPIITKSITCGLILTAADFSSQTIAGSLLEQYDLTRTLRMAGYGALIVGPSLHFWFNFLSTCFPKRDVITTFKKIALGQTVYGPAINSVFFSMNAVAQGESSSEIVARLKRDLVPTIVSGLMYWPICDFITFKFVPVHLQPLVSNTFSYVWNVYLTYVASQQKVSMA</sequence>
<feature type="domain" description="Leucine-rich repeat-containing N-terminal plant-type" evidence="9">
    <location>
        <begin position="842"/>
        <end position="877"/>
    </location>
</feature>
<dbReference type="Pfam" id="PF04117">
    <property type="entry name" value="Mpv17_PMP22"/>
    <property type="match status" value="1"/>
</dbReference>
<dbReference type="Gene3D" id="3.80.10.10">
    <property type="entry name" value="Ribonuclease Inhibitor"/>
    <property type="match status" value="1"/>
</dbReference>
<proteinExistence type="inferred from homology"/>
<feature type="region of interest" description="Disordered" evidence="8">
    <location>
        <begin position="251"/>
        <end position="284"/>
    </location>
</feature>
<comment type="similarity">
    <text evidence="2">Belongs to the peroxisomal membrane protein PXMP2/4 family.</text>
</comment>
<dbReference type="EMBL" id="JAIVGD010000001">
    <property type="protein sequence ID" value="KAH0784694.1"/>
    <property type="molecule type" value="Genomic_DNA"/>
</dbReference>
<evidence type="ECO:0000256" key="3">
    <source>
        <dbReference type="ARBA" id="ARBA00022614"/>
    </source>
</evidence>
<evidence type="ECO:0000313" key="10">
    <source>
        <dbReference type="EMBL" id="KAH0784694.1"/>
    </source>
</evidence>
<feature type="region of interest" description="Disordered" evidence="8">
    <location>
        <begin position="710"/>
        <end position="734"/>
    </location>
</feature>
<feature type="compositionally biased region" description="Polar residues" evidence="8">
    <location>
        <begin position="18"/>
        <end position="29"/>
    </location>
</feature>
<protein>
    <recommendedName>
        <fullName evidence="9">Leucine-rich repeat-containing N-terminal plant-type domain-containing protein</fullName>
    </recommendedName>
</protein>
<evidence type="ECO:0000256" key="4">
    <source>
        <dbReference type="ARBA" id="ARBA00022692"/>
    </source>
</evidence>